<dbReference type="Gene3D" id="1.20.1640.10">
    <property type="entry name" value="Multidrug efflux transporter AcrB transmembrane domain"/>
    <property type="match status" value="1"/>
</dbReference>
<dbReference type="GO" id="GO:0005886">
    <property type="term" value="C:plasma membrane"/>
    <property type="evidence" value="ECO:0007669"/>
    <property type="project" value="TreeGrafter"/>
</dbReference>
<dbReference type="Pfam" id="PF00873">
    <property type="entry name" value="ACR_tran"/>
    <property type="match status" value="1"/>
</dbReference>
<protein>
    <recommendedName>
        <fullName evidence="3">Efflux RND transporter permease subunit</fullName>
    </recommendedName>
</protein>
<feature type="transmembrane region" description="Helical" evidence="1">
    <location>
        <begin position="390"/>
        <end position="416"/>
    </location>
</feature>
<evidence type="ECO:0008006" key="3">
    <source>
        <dbReference type="Google" id="ProtNLM"/>
    </source>
</evidence>
<evidence type="ECO:0000256" key="1">
    <source>
        <dbReference type="SAM" id="Phobius"/>
    </source>
</evidence>
<organism evidence="2">
    <name type="scientific">marine sediment metagenome</name>
    <dbReference type="NCBI Taxonomy" id="412755"/>
    <lineage>
        <taxon>unclassified sequences</taxon>
        <taxon>metagenomes</taxon>
        <taxon>ecological metagenomes</taxon>
    </lineage>
</organism>
<dbReference type="GO" id="GO:0042910">
    <property type="term" value="F:xenobiotic transmembrane transporter activity"/>
    <property type="evidence" value="ECO:0007669"/>
    <property type="project" value="TreeGrafter"/>
</dbReference>
<sequence length="507" mass="56733">MVEKIIDFCGRKRLFVFICFLLLLIWAFFSIRKTPLDALPDLSDKQVIIFTEWMGRSPDLVEDQITYPIITAFLAAPKVKDVRGFSMFGLSFVYVIFEEDTDIYWARSRAVEYLSNIQGQLPEKVTSQIGPDASGVGGGFEYALVDESGRHDLQELRSFQDWHLRYWLSSVPGVAEVASVGGYQKEYQVEIDPIKLQAYDLSVPQIKKAIQRSNNDVGGRVIEMTEREYIIRGRGYITDKEMLSKVVVGTDNKGTPIVIGDFAKVQIGGNIRRGLVELDGKGEVVGGIVIMRYEEDALKVIKRIKQKFKEMESAFPKGVKVVTTYDRSTLIKDSVKTLTEAVTEEIIIIFIIIFLFLLHVRSTLISIITLIVAISIAFIPMFYMKITSNIMSLAGIIIAIGDVVDGAVIMTENAHLKLQENPNKNRKEIIIEAAKEIGPSIFSSLLIIVVAFIPVFALQAQEGLLFSPLAYTKTFAVLFGAILSITLVPALMVLFIRGKIRPAEKIL</sequence>
<keyword evidence="1" id="KW-1133">Transmembrane helix</keyword>
<feature type="transmembrane region" description="Helical" evidence="1">
    <location>
        <begin position="437"/>
        <end position="457"/>
    </location>
</feature>
<dbReference type="PRINTS" id="PR00702">
    <property type="entry name" value="ACRIFLAVINRP"/>
</dbReference>
<dbReference type="Gene3D" id="3.30.70.1320">
    <property type="entry name" value="Multidrug efflux transporter AcrB pore domain like"/>
    <property type="match status" value="1"/>
</dbReference>
<feature type="transmembrane region" description="Helical" evidence="1">
    <location>
        <begin position="365"/>
        <end position="384"/>
    </location>
</feature>
<accession>A0A0F9M3X5</accession>
<evidence type="ECO:0000313" key="2">
    <source>
        <dbReference type="EMBL" id="KKN00409.1"/>
    </source>
</evidence>
<feature type="transmembrane region" description="Helical" evidence="1">
    <location>
        <begin position="477"/>
        <end position="496"/>
    </location>
</feature>
<reference evidence="2" key="1">
    <citation type="journal article" date="2015" name="Nature">
        <title>Complex archaea that bridge the gap between prokaryotes and eukaryotes.</title>
        <authorList>
            <person name="Spang A."/>
            <person name="Saw J.H."/>
            <person name="Jorgensen S.L."/>
            <person name="Zaremba-Niedzwiedzka K."/>
            <person name="Martijn J."/>
            <person name="Lind A.E."/>
            <person name="van Eijk R."/>
            <person name="Schleper C."/>
            <person name="Guy L."/>
            <person name="Ettema T.J."/>
        </authorList>
    </citation>
    <scope>NUCLEOTIDE SEQUENCE</scope>
</reference>
<dbReference type="PANTHER" id="PTHR32063">
    <property type="match status" value="1"/>
</dbReference>
<dbReference type="InterPro" id="IPR001036">
    <property type="entry name" value="Acrflvin-R"/>
</dbReference>
<dbReference type="SUPFAM" id="SSF82714">
    <property type="entry name" value="Multidrug efflux transporter AcrB TolC docking domain, DN and DC subdomains"/>
    <property type="match status" value="1"/>
</dbReference>
<proteinExistence type="predicted"/>
<dbReference type="InterPro" id="IPR027463">
    <property type="entry name" value="AcrB_DN_DC_subdom"/>
</dbReference>
<dbReference type="SUPFAM" id="SSF82693">
    <property type="entry name" value="Multidrug efflux transporter AcrB pore domain, PN1, PN2, PC1 and PC2 subdomains"/>
    <property type="match status" value="2"/>
</dbReference>
<dbReference type="EMBL" id="LAZR01005379">
    <property type="protein sequence ID" value="KKN00409.1"/>
    <property type="molecule type" value="Genomic_DNA"/>
</dbReference>
<keyword evidence="1" id="KW-0812">Transmembrane</keyword>
<dbReference type="PANTHER" id="PTHR32063:SF19">
    <property type="entry name" value="CATION EFFLUX SYSTEM PROTEIN CUSA"/>
    <property type="match status" value="1"/>
</dbReference>
<dbReference type="SUPFAM" id="SSF82866">
    <property type="entry name" value="Multidrug efflux transporter AcrB transmembrane domain"/>
    <property type="match status" value="1"/>
</dbReference>
<dbReference type="Gene3D" id="3.30.70.1430">
    <property type="entry name" value="Multidrug efflux transporter AcrB pore domain"/>
    <property type="match status" value="1"/>
</dbReference>
<gene>
    <name evidence="2" type="ORF">LCGC14_1138100</name>
</gene>
<feature type="transmembrane region" description="Helical" evidence="1">
    <location>
        <begin position="341"/>
        <end position="358"/>
    </location>
</feature>
<keyword evidence="1" id="KW-0472">Membrane</keyword>
<dbReference type="Gene3D" id="3.30.2090.10">
    <property type="entry name" value="Multidrug efflux transporter AcrB TolC docking domain, DN and DC subdomains"/>
    <property type="match status" value="1"/>
</dbReference>
<name>A0A0F9M3X5_9ZZZZ</name>
<feature type="transmembrane region" description="Helical" evidence="1">
    <location>
        <begin position="14"/>
        <end position="31"/>
    </location>
</feature>
<dbReference type="AlphaFoldDB" id="A0A0F9M3X5"/>
<comment type="caution">
    <text evidence="2">The sequence shown here is derived from an EMBL/GenBank/DDBJ whole genome shotgun (WGS) entry which is preliminary data.</text>
</comment>